<evidence type="ECO:0000256" key="10">
    <source>
        <dbReference type="PIRSR" id="PIRSR000114-2"/>
    </source>
</evidence>
<dbReference type="InterPro" id="IPR011128">
    <property type="entry name" value="G3P_DH_NAD-dep_N"/>
</dbReference>
<reference evidence="16" key="1">
    <citation type="submission" date="2020-04" db="EMBL/GenBank/DDBJ databases">
        <authorList>
            <person name="Zhang T."/>
        </authorList>
    </citation>
    <scope>NUCLEOTIDE SEQUENCE</scope>
    <source>
        <strain evidence="16">HKST-UBA02</strain>
    </source>
</reference>
<comment type="caution">
    <text evidence="16">The sequence shown here is derived from an EMBL/GenBank/DDBJ whole genome shotgun (WGS) entry which is preliminary data.</text>
</comment>
<proteinExistence type="inferred from homology"/>
<dbReference type="InterPro" id="IPR013328">
    <property type="entry name" value="6PGD_dom2"/>
</dbReference>
<feature type="binding site" evidence="8">
    <location>
        <position position="35"/>
    </location>
    <ligand>
        <name>NADPH</name>
        <dbReference type="ChEBI" id="CHEBI:57783"/>
    </ligand>
</feature>
<dbReference type="EC" id="1.1.1.94" evidence="8"/>
<feature type="active site" description="Proton acceptor" evidence="8 9">
    <location>
        <position position="203"/>
    </location>
</feature>
<comment type="pathway">
    <text evidence="8">Membrane lipid metabolism; glycerophospholipid metabolism.</text>
</comment>
<organism evidence="16 17">
    <name type="scientific">Eiseniibacteriota bacterium</name>
    <dbReference type="NCBI Taxonomy" id="2212470"/>
    <lineage>
        <taxon>Bacteria</taxon>
        <taxon>Candidatus Eiseniibacteriota</taxon>
    </lineage>
</organism>
<evidence type="ECO:0000256" key="11">
    <source>
        <dbReference type="PIRSR" id="PIRSR000114-3"/>
    </source>
</evidence>
<feature type="binding site" evidence="11">
    <location>
        <position position="267"/>
    </location>
    <ligand>
        <name>NAD(+)</name>
        <dbReference type="ChEBI" id="CHEBI:57540"/>
    </ligand>
</feature>
<feature type="domain" description="Glycerol-3-phosphate dehydrogenase NAD-dependent C-terminal" evidence="15">
    <location>
        <begin position="192"/>
        <end position="332"/>
    </location>
</feature>
<feature type="binding site" evidence="10">
    <location>
        <begin position="267"/>
        <end position="268"/>
    </location>
    <ligand>
        <name>substrate</name>
    </ligand>
</feature>
<evidence type="ECO:0000256" key="6">
    <source>
        <dbReference type="ARBA" id="ARBA00023209"/>
    </source>
</evidence>
<accession>A0A956NDA0</accession>
<dbReference type="InterPro" id="IPR036291">
    <property type="entry name" value="NAD(P)-bd_dom_sf"/>
</dbReference>
<protein>
    <recommendedName>
        <fullName evidence="8">Glycerol-3-phosphate dehydrogenase [NAD(P)+]</fullName>
        <ecNumber evidence="8">1.1.1.94</ecNumber>
    </recommendedName>
    <alternativeName>
        <fullName evidence="8">NAD(P)(+)-dependent glycerol-3-phosphate dehydrogenase</fullName>
    </alternativeName>
    <alternativeName>
        <fullName evidence="8">NAD(P)H-dependent dihydroxyacetone-phosphate reductase</fullName>
    </alternativeName>
</protein>
<comment type="catalytic activity">
    <reaction evidence="8 13">
        <text>sn-glycerol 3-phosphate + NADP(+) = dihydroxyacetone phosphate + NADPH + H(+)</text>
        <dbReference type="Rhea" id="RHEA:11096"/>
        <dbReference type="ChEBI" id="CHEBI:15378"/>
        <dbReference type="ChEBI" id="CHEBI:57597"/>
        <dbReference type="ChEBI" id="CHEBI:57642"/>
        <dbReference type="ChEBI" id="CHEBI:57783"/>
        <dbReference type="ChEBI" id="CHEBI:58349"/>
        <dbReference type="EC" id="1.1.1.94"/>
    </reaction>
</comment>
<dbReference type="GO" id="GO:0047952">
    <property type="term" value="F:glycerol-3-phosphate dehydrogenase [NAD(P)+] activity"/>
    <property type="evidence" value="ECO:0007669"/>
    <property type="project" value="UniProtKB-UniRule"/>
</dbReference>
<name>A0A956NDA0_UNCEI</name>
<dbReference type="SUPFAM" id="SSF51735">
    <property type="entry name" value="NAD(P)-binding Rossmann-fold domains"/>
    <property type="match status" value="1"/>
</dbReference>
<feature type="binding site" evidence="8">
    <location>
        <position position="152"/>
    </location>
    <ligand>
        <name>NADPH</name>
        <dbReference type="ChEBI" id="CHEBI:57783"/>
    </ligand>
</feature>
<feature type="binding site" evidence="8">
    <location>
        <position position="256"/>
    </location>
    <ligand>
        <name>sn-glycerol 3-phosphate</name>
        <dbReference type="ChEBI" id="CHEBI:57597"/>
    </ligand>
</feature>
<feature type="binding site" evidence="8">
    <location>
        <position position="291"/>
    </location>
    <ligand>
        <name>NADPH</name>
        <dbReference type="ChEBI" id="CHEBI:57783"/>
    </ligand>
</feature>
<dbReference type="Gene3D" id="1.10.1040.10">
    <property type="entry name" value="N-(1-d-carboxylethyl)-l-norvaline Dehydrogenase, domain 2"/>
    <property type="match status" value="1"/>
</dbReference>
<reference evidence="16" key="2">
    <citation type="journal article" date="2021" name="Microbiome">
        <title>Successional dynamics and alternative stable states in a saline activated sludge microbial community over 9 years.</title>
        <authorList>
            <person name="Wang Y."/>
            <person name="Ye J."/>
            <person name="Ju F."/>
            <person name="Liu L."/>
            <person name="Boyd J.A."/>
            <person name="Deng Y."/>
            <person name="Parks D.H."/>
            <person name="Jiang X."/>
            <person name="Yin X."/>
            <person name="Woodcroft B.J."/>
            <person name="Tyson G.W."/>
            <person name="Hugenholtz P."/>
            <person name="Polz M.F."/>
            <person name="Zhang T."/>
        </authorList>
    </citation>
    <scope>NUCLEOTIDE SEQUENCE</scope>
    <source>
        <strain evidence="16">HKST-UBA02</strain>
    </source>
</reference>
<dbReference type="Pfam" id="PF07479">
    <property type="entry name" value="NAD_Gly3P_dh_C"/>
    <property type="match status" value="1"/>
</dbReference>
<dbReference type="SUPFAM" id="SSF48179">
    <property type="entry name" value="6-phosphogluconate dehydrogenase C-terminal domain-like"/>
    <property type="match status" value="1"/>
</dbReference>
<feature type="binding site" evidence="8">
    <location>
        <position position="107"/>
    </location>
    <ligand>
        <name>NADPH</name>
        <dbReference type="ChEBI" id="CHEBI:57783"/>
    </ligand>
</feature>
<feature type="binding site" evidence="8">
    <location>
        <position position="267"/>
    </location>
    <ligand>
        <name>NADPH</name>
        <dbReference type="ChEBI" id="CHEBI:57783"/>
    </ligand>
</feature>
<dbReference type="HAMAP" id="MF_00394">
    <property type="entry name" value="NAD_Glyc3P_dehydrog"/>
    <property type="match status" value="1"/>
</dbReference>
<dbReference type="InterPro" id="IPR008927">
    <property type="entry name" value="6-PGluconate_DH-like_C_sf"/>
</dbReference>
<dbReference type="NCBIfam" id="NF000940">
    <property type="entry name" value="PRK00094.1-2"/>
    <property type="match status" value="1"/>
</dbReference>
<comment type="catalytic activity">
    <reaction evidence="8">
        <text>sn-glycerol 3-phosphate + NAD(+) = dihydroxyacetone phosphate + NADH + H(+)</text>
        <dbReference type="Rhea" id="RHEA:11092"/>
        <dbReference type="ChEBI" id="CHEBI:15378"/>
        <dbReference type="ChEBI" id="CHEBI:57540"/>
        <dbReference type="ChEBI" id="CHEBI:57597"/>
        <dbReference type="ChEBI" id="CHEBI:57642"/>
        <dbReference type="ChEBI" id="CHEBI:57945"/>
        <dbReference type="EC" id="1.1.1.94"/>
    </reaction>
</comment>
<feature type="binding site" evidence="8">
    <location>
        <position position="268"/>
    </location>
    <ligand>
        <name>sn-glycerol 3-phosphate</name>
        <dbReference type="ChEBI" id="CHEBI:57597"/>
    </ligand>
</feature>
<feature type="binding site" evidence="8">
    <location>
        <position position="148"/>
    </location>
    <ligand>
        <name>sn-glycerol 3-phosphate</name>
        <dbReference type="ChEBI" id="CHEBI:57597"/>
    </ligand>
</feature>
<evidence type="ECO:0000256" key="13">
    <source>
        <dbReference type="RuleBase" id="RU000439"/>
    </source>
</evidence>
<dbReference type="InterPro" id="IPR006168">
    <property type="entry name" value="G3P_DH_NAD-dep"/>
</dbReference>
<feature type="binding site" evidence="8">
    <location>
        <position position="15"/>
    </location>
    <ligand>
        <name>NADPH</name>
        <dbReference type="ChEBI" id="CHEBI:57783"/>
    </ligand>
</feature>
<dbReference type="InterPro" id="IPR006109">
    <property type="entry name" value="G3P_DH_NAD-dep_C"/>
</dbReference>
<feature type="binding site" evidence="8">
    <location>
        <position position="150"/>
    </location>
    <ligand>
        <name>sn-glycerol 3-phosphate</name>
        <dbReference type="ChEBI" id="CHEBI:57597"/>
    </ligand>
</feature>
<dbReference type="PIRSF" id="PIRSF000114">
    <property type="entry name" value="Glycerol-3-P_dh"/>
    <property type="match status" value="1"/>
</dbReference>
<feature type="binding site" evidence="8">
    <location>
        <position position="14"/>
    </location>
    <ligand>
        <name>NADPH</name>
        <dbReference type="ChEBI" id="CHEBI:57783"/>
    </ligand>
</feature>
<dbReference type="GO" id="GO:0008654">
    <property type="term" value="P:phospholipid biosynthetic process"/>
    <property type="evidence" value="ECO:0007669"/>
    <property type="project" value="UniProtKB-KW"/>
</dbReference>
<evidence type="ECO:0000256" key="5">
    <source>
        <dbReference type="ARBA" id="ARBA00023098"/>
    </source>
</evidence>
<feature type="binding site" evidence="8">
    <location>
        <position position="293"/>
    </location>
    <ligand>
        <name>NADPH</name>
        <dbReference type="ChEBI" id="CHEBI:57783"/>
    </ligand>
</feature>
<feature type="binding site" evidence="8">
    <location>
        <position position="266"/>
    </location>
    <ligand>
        <name>sn-glycerol 3-phosphate</name>
        <dbReference type="ChEBI" id="CHEBI:57597"/>
    </ligand>
</feature>
<keyword evidence="5 8" id="KW-0443">Lipid metabolism</keyword>
<dbReference type="Gene3D" id="3.40.50.720">
    <property type="entry name" value="NAD(P)-binding Rossmann-like Domain"/>
    <property type="match status" value="1"/>
</dbReference>
<evidence type="ECO:0000256" key="2">
    <source>
        <dbReference type="ARBA" id="ARBA00022516"/>
    </source>
</evidence>
<evidence type="ECO:0000313" key="16">
    <source>
        <dbReference type="EMBL" id="MCA9756271.1"/>
    </source>
</evidence>
<evidence type="ECO:0000256" key="12">
    <source>
        <dbReference type="RuleBase" id="RU000437"/>
    </source>
</evidence>
<dbReference type="GO" id="GO:0051287">
    <property type="term" value="F:NAD binding"/>
    <property type="evidence" value="ECO:0007669"/>
    <property type="project" value="InterPro"/>
</dbReference>
<evidence type="ECO:0000256" key="3">
    <source>
        <dbReference type="ARBA" id="ARBA00023002"/>
    </source>
</evidence>
<dbReference type="PRINTS" id="PR00077">
    <property type="entry name" value="GPDHDRGNASE"/>
</dbReference>
<feature type="binding site" evidence="11">
    <location>
        <position position="152"/>
    </location>
    <ligand>
        <name>NAD(+)</name>
        <dbReference type="ChEBI" id="CHEBI:57540"/>
    </ligand>
</feature>
<keyword evidence="7 8" id="KW-1208">Phospholipid metabolism</keyword>
<keyword evidence="4 8" id="KW-0520">NAD</keyword>
<keyword evidence="8" id="KW-0547">Nucleotide-binding</keyword>
<dbReference type="GO" id="GO:0006650">
    <property type="term" value="P:glycerophospholipid metabolic process"/>
    <property type="evidence" value="ECO:0007669"/>
    <property type="project" value="UniProtKB-UniRule"/>
</dbReference>
<evidence type="ECO:0000313" key="17">
    <source>
        <dbReference type="Proteomes" id="UP000739538"/>
    </source>
</evidence>
<dbReference type="FunFam" id="1.10.1040.10:FF:000001">
    <property type="entry name" value="Glycerol-3-phosphate dehydrogenase [NAD(P)+]"/>
    <property type="match status" value="1"/>
</dbReference>
<dbReference type="EMBL" id="JAGQHS010000047">
    <property type="protein sequence ID" value="MCA9756271.1"/>
    <property type="molecule type" value="Genomic_DNA"/>
</dbReference>
<evidence type="ECO:0000256" key="7">
    <source>
        <dbReference type="ARBA" id="ARBA00023264"/>
    </source>
</evidence>
<dbReference type="GO" id="GO:0005829">
    <property type="term" value="C:cytosol"/>
    <property type="evidence" value="ECO:0007669"/>
    <property type="project" value="TreeGrafter"/>
</dbReference>
<feature type="domain" description="Glycerol-3-phosphate dehydrogenase NAD-dependent N-terminal" evidence="14">
    <location>
        <begin position="7"/>
        <end position="172"/>
    </location>
</feature>
<dbReference type="Pfam" id="PF01210">
    <property type="entry name" value="NAD_Gly3P_dh_N"/>
    <property type="match status" value="1"/>
</dbReference>
<feature type="binding site" evidence="11">
    <location>
        <begin position="11"/>
        <end position="16"/>
    </location>
    <ligand>
        <name>NAD(+)</name>
        <dbReference type="ChEBI" id="CHEBI:57540"/>
    </ligand>
</feature>
<feature type="binding site" evidence="8">
    <location>
        <position position="203"/>
    </location>
    <ligand>
        <name>sn-glycerol 3-phosphate</name>
        <dbReference type="ChEBI" id="CHEBI:57597"/>
    </ligand>
</feature>
<keyword evidence="8" id="KW-0963">Cytoplasm</keyword>
<evidence type="ECO:0000256" key="4">
    <source>
        <dbReference type="ARBA" id="ARBA00023027"/>
    </source>
</evidence>
<dbReference type="NCBIfam" id="NF000942">
    <property type="entry name" value="PRK00094.1-4"/>
    <property type="match status" value="1"/>
</dbReference>
<comment type="subcellular location">
    <subcellularLocation>
        <location evidence="8">Cytoplasm</location>
    </subcellularLocation>
</comment>
<sequence length="343" mass="35573">MTLSEPVVVYGAGSWGTTLALVLAGKGVPVLLWGRDEVQRGAMTRERENRKYLPGIPFPGFIHVVPEGAPPRPAGSVAVLAVPSHGIRELLAAVEPKDGVTWVIATKGLEEGTGYRMSQVVADAFVGSAASSPVPFDPASSPLVTLAGPSLAREVAEGKPTALLAASTSESAAAHVQELFATERFRVYRSSDPIGVELATSLKNGIALAAGIAEGLELGRNTLGALLTRGLAEITRLGVALGAQMETFLGLAGVGDLVTTCTSPLSRNNQLGRLLAQGHSLDAALGKMTMVAEGVRTTRAAVSLAADKGIEVPILAQVERILFHGLDPAEAIDALMTRPLRAE</sequence>
<gene>
    <name evidence="8" type="primary">gpsA</name>
    <name evidence="16" type="ORF">KDA27_10755</name>
</gene>
<comment type="function">
    <text evidence="8">Catalyzes the reduction of the glycolytic intermediate dihydroxyacetone phosphate (DHAP) to sn-glycerol 3-phosphate (G3P), the key precursor for phospholipid synthesis.</text>
</comment>
<dbReference type="GO" id="GO:0046168">
    <property type="term" value="P:glycerol-3-phosphate catabolic process"/>
    <property type="evidence" value="ECO:0007669"/>
    <property type="project" value="InterPro"/>
</dbReference>
<feature type="binding site" evidence="10">
    <location>
        <position position="107"/>
    </location>
    <ligand>
        <name>substrate</name>
    </ligand>
</feature>
<feature type="binding site" evidence="8">
    <location>
        <position position="52"/>
    </location>
    <ligand>
        <name>NADPH</name>
        <dbReference type="ChEBI" id="CHEBI:57783"/>
    </ligand>
</feature>
<dbReference type="Proteomes" id="UP000739538">
    <property type="component" value="Unassembled WGS sequence"/>
</dbReference>
<keyword evidence="8" id="KW-0521">NADP</keyword>
<dbReference type="PANTHER" id="PTHR11728:SF1">
    <property type="entry name" value="GLYCEROL-3-PHOSPHATE DEHYDROGENASE [NAD(+)] 2, CHLOROPLASTIC"/>
    <property type="match status" value="1"/>
</dbReference>
<keyword evidence="3 8" id="KW-0560">Oxidoreductase</keyword>
<evidence type="ECO:0000256" key="1">
    <source>
        <dbReference type="ARBA" id="ARBA00011009"/>
    </source>
</evidence>
<dbReference type="PANTHER" id="PTHR11728">
    <property type="entry name" value="GLYCEROL-3-PHOSPHATE DEHYDROGENASE"/>
    <property type="match status" value="1"/>
</dbReference>
<evidence type="ECO:0000256" key="8">
    <source>
        <dbReference type="HAMAP-Rule" id="MF_00394"/>
    </source>
</evidence>
<feature type="binding site" evidence="8">
    <location>
        <position position="267"/>
    </location>
    <ligand>
        <name>sn-glycerol 3-phosphate</name>
        <dbReference type="ChEBI" id="CHEBI:57597"/>
    </ligand>
</feature>
<evidence type="ECO:0000259" key="14">
    <source>
        <dbReference type="Pfam" id="PF01210"/>
    </source>
</evidence>
<keyword evidence="2 8" id="KW-0444">Lipid biosynthesis</keyword>
<evidence type="ECO:0000256" key="9">
    <source>
        <dbReference type="PIRSR" id="PIRSR000114-1"/>
    </source>
</evidence>
<dbReference type="GO" id="GO:0046167">
    <property type="term" value="P:glycerol-3-phosphate biosynthetic process"/>
    <property type="evidence" value="ECO:0007669"/>
    <property type="project" value="UniProtKB-UniRule"/>
</dbReference>
<dbReference type="GO" id="GO:0005975">
    <property type="term" value="P:carbohydrate metabolic process"/>
    <property type="evidence" value="ECO:0007669"/>
    <property type="project" value="InterPro"/>
</dbReference>
<dbReference type="AlphaFoldDB" id="A0A956NDA0"/>
<comment type="caution">
    <text evidence="8">Lacks conserved residue(s) required for the propagation of feature annotation.</text>
</comment>
<keyword evidence="6 8" id="KW-0594">Phospholipid biosynthesis</keyword>
<comment type="similarity">
    <text evidence="1 8 12">Belongs to the NAD-dependent glycerol-3-phosphate dehydrogenase family.</text>
</comment>
<feature type="binding site" evidence="8">
    <location>
        <position position="107"/>
    </location>
    <ligand>
        <name>sn-glycerol 3-phosphate</name>
        <dbReference type="ChEBI" id="CHEBI:57597"/>
    </ligand>
</feature>
<evidence type="ECO:0000259" key="15">
    <source>
        <dbReference type="Pfam" id="PF07479"/>
    </source>
</evidence>